<name>A0ABY5GE30_9GAMM</name>
<sequence>MENQVRFHGQGREFFGIWIVNILLSIVTLGIYSAWATVRTNKYFYGNTELAGDRFDYHATPKQILIGRIIAMICVLIWMVASQFFPPVAVGLMVFGIVLAPWLLRNNARFDARMTSYRNVRFDFAGTLKAAYGVFLGWPALCYLLIGGALFFSFSVVVNNPVVGGLLFLLTFVLAFVVYAWVASQIAAYYLNGYRYGNREFHADVELKAYIKTYLLGGLLWVGMMAVLLLITSLAFGINSLATFQDPAALDGGMSQWQVMIFVIYGLMALAAMIVNGFIRARIRNYLFGQVTVEGEPAYPLASRMTVAGLVGLILSNVLLLIVTLGLARPWVKVRTARYLAGVTYIIGDLALLQAEGEEMAQGAAIADEVANAFDLGVGIG</sequence>
<feature type="transmembrane region" description="Helical" evidence="1">
    <location>
        <begin position="307"/>
        <end position="328"/>
    </location>
</feature>
<evidence type="ECO:0000313" key="2">
    <source>
        <dbReference type="EMBL" id="UTV27374.1"/>
    </source>
</evidence>
<keyword evidence="1" id="KW-0812">Transmembrane</keyword>
<protein>
    <submittedName>
        <fullName evidence="2">YjgN family protein</fullName>
    </submittedName>
</protein>
<feature type="transmembrane region" description="Helical" evidence="1">
    <location>
        <begin position="15"/>
        <end position="35"/>
    </location>
</feature>
<dbReference type="Pfam" id="PF05987">
    <property type="entry name" value="DUF898"/>
    <property type="match status" value="1"/>
</dbReference>
<evidence type="ECO:0000256" key="1">
    <source>
        <dbReference type="SAM" id="Phobius"/>
    </source>
</evidence>
<keyword evidence="1" id="KW-0472">Membrane</keyword>
<gene>
    <name evidence="2" type="ORF">NNL38_13760</name>
</gene>
<proteinExistence type="predicted"/>
<feature type="transmembrane region" description="Helical" evidence="1">
    <location>
        <begin position="213"/>
        <end position="237"/>
    </location>
</feature>
<evidence type="ECO:0000313" key="3">
    <source>
        <dbReference type="Proteomes" id="UP001057998"/>
    </source>
</evidence>
<reference evidence="2" key="1">
    <citation type="submission" date="2022-07" db="EMBL/GenBank/DDBJ databases">
        <title>Genome sequencing of Photobacterium atrarenae GJH2-4.</title>
        <authorList>
            <person name="Park S.-J."/>
        </authorList>
    </citation>
    <scope>NUCLEOTIDE SEQUENCE</scope>
    <source>
        <strain evidence="2">GJH2-4</strain>
    </source>
</reference>
<keyword evidence="1" id="KW-1133">Transmembrane helix</keyword>
<feature type="transmembrane region" description="Helical" evidence="1">
    <location>
        <begin position="130"/>
        <end position="154"/>
    </location>
</feature>
<feature type="transmembrane region" description="Helical" evidence="1">
    <location>
        <begin position="87"/>
        <end position="104"/>
    </location>
</feature>
<feature type="transmembrane region" description="Helical" evidence="1">
    <location>
        <begin position="257"/>
        <end position="279"/>
    </location>
</feature>
<keyword evidence="3" id="KW-1185">Reference proteome</keyword>
<feature type="transmembrane region" description="Helical" evidence="1">
    <location>
        <begin position="64"/>
        <end position="81"/>
    </location>
</feature>
<dbReference type="EMBL" id="CP101508">
    <property type="protein sequence ID" value="UTV27374.1"/>
    <property type="molecule type" value="Genomic_DNA"/>
</dbReference>
<dbReference type="RefSeq" id="WP_255388589.1">
    <property type="nucleotide sequence ID" value="NZ_CP101508.1"/>
</dbReference>
<accession>A0ABY5GE30</accession>
<dbReference type="InterPro" id="IPR010295">
    <property type="entry name" value="DUF898"/>
</dbReference>
<dbReference type="Proteomes" id="UP001057998">
    <property type="component" value="Chromosome 1"/>
</dbReference>
<organism evidence="2 3">
    <name type="scientific">Photobacterium atrarenae</name>
    <dbReference type="NCBI Taxonomy" id="865757"/>
    <lineage>
        <taxon>Bacteria</taxon>
        <taxon>Pseudomonadati</taxon>
        <taxon>Pseudomonadota</taxon>
        <taxon>Gammaproteobacteria</taxon>
        <taxon>Vibrionales</taxon>
        <taxon>Vibrionaceae</taxon>
        <taxon>Photobacterium</taxon>
    </lineage>
</organism>
<feature type="transmembrane region" description="Helical" evidence="1">
    <location>
        <begin position="166"/>
        <end position="192"/>
    </location>
</feature>